<evidence type="ECO:0000256" key="3">
    <source>
        <dbReference type="ARBA" id="ARBA00022450"/>
    </source>
</evidence>
<dbReference type="NCBIfam" id="TIGR01720">
    <property type="entry name" value="NRPS-para261"/>
    <property type="match status" value="1"/>
</dbReference>
<evidence type="ECO:0000256" key="5">
    <source>
        <dbReference type="ARBA" id="ARBA00022598"/>
    </source>
</evidence>
<dbReference type="FunFam" id="2.30.38.10:FF:000001">
    <property type="entry name" value="Non-ribosomal peptide synthetase PvdI"/>
    <property type="match status" value="1"/>
</dbReference>
<comment type="cofactor">
    <cofactor evidence="1">
        <name>pantetheine 4'-phosphate</name>
        <dbReference type="ChEBI" id="CHEBI:47942"/>
    </cofactor>
</comment>
<dbReference type="SUPFAM" id="SSF56801">
    <property type="entry name" value="Acetyl-CoA synthetase-like"/>
    <property type="match status" value="1"/>
</dbReference>
<dbReference type="PRINTS" id="PR00154">
    <property type="entry name" value="AMPBINDING"/>
</dbReference>
<evidence type="ECO:0000256" key="2">
    <source>
        <dbReference type="ARBA" id="ARBA00006432"/>
    </source>
</evidence>
<dbReference type="Proteomes" id="UP000319432">
    <property type="component" value="Chromosome"/>
</dbReference>
<organism evidence="10 11">
    <name type="scientific">Brevibacillus laterosporus</name>
    <name type="common">Bacillus laterosporus</name>
    <dbReference type="NCBI Taxonomy" id="1465"/>
    <lineage>
        <taxon>Bacteria</taxon>
        <taxon>Bacillati</taxon>
        <taxon>Bacillota</taxon>
        <taxon>Bacilli</taxon>
        <taxon>Bacillales</taxon>
        <taxon>Paenibacillaceae</taxon>
        <taxon>Brevibacillus</taxon>
    </lineage>
</organism>
<keyword evidence="11" id="KW-1185">Reference proteome</keyword>
<dbReference type="EMBL" id="CP033464">
    <property type="protein sequence ID" value="QDX94312.1"/>
    <property type="molecule type" value="Genomic_DNA"/>
</dbReference>
<dbReference type="Gene3D" id="1.10.1200.10">
    <property type="entry name" value="ACP-like"/>
    <property type="match status" value="1"/>
</dbReference>
<dbReference type="PROSITE" id="PS00455">
    <property type="entry name" value="AMP_BINDING"/>
    <property type="match status" value="1"/>
</dbReference>
<dbReference type="Pfam" id="PF13193">
    <property type="entry name" value="AMP-binding_C"/>
    <property type="match status" value="1"/>
</dbReference>
<dbReference type="InterPro" id="IPR045851">
    <property type="entry name" value="AMP-bd_C_sf"/>
</dbReference>
<dbReference type="FunFam" id="3.40.50.980:FF:000001">
    <property type="entry name" value="Non-ribosomal peptide synthetase"/>
    <property type="match status" value="1"/>
</dbReference>
<dbReference type="InterPro" id="IPR036736">
    <property type="entry name" value="ACP-like_sf"/>
</dbReference>
<dbReference type="GO" id="GO:0043041">
    <property type="term" value="P:amino acid activation for nonribosomal peptide biosynthetic process"/>
    <property type="evidence" value="ECO:0007669"/>
    <property type="project" value="TreeGrafter"/>
</dbReference>
<dbReference type="GO" id="GO:0005737">
    <property type="term" value="C:cytoplasm"/>
    <property type="evidence" value="ECO:0007669"/>
    <property type="project" value="TreeGrafter"/>
</dbReference>
<dbReference type="GO" id="GO:0016874">
    <property type="term" value="F:ligase activity"/>
    <property type="evidence" value="ECO:0007669"/>
    <property type="project" value="UniProtKB-KW"/>
</dbReference>
<dbReference type="GO" id="GO:0017000">
    <property type="term" value="P:antibiotic biosynthetic process"/>
    <property type="evidence" value="ECO:0007669"/>
    <property type="project" value="UniProtKB-KW"/>
</dbReference>
<dbReference type="InterPro" id="IPR023213">
    <property type="entry name" value="CAT-like_dom_sf"/>
</dbReference>
<dbReference type="FunFam" id="3.40.50.12780:FF:000012">
    <property type="entry name" value="Non-ribosomal peptide synthetase"/>
    <property type="match status" value="1"/>
</dbReference>
<proteinExistence type="inferred from homology"/>
<evidence type="ECO:0000259" key="9">
    <source>
        <dbReference type="PROSITE" id="PS50075"/>
    </source>
</evidence>
<dbReference type="GO" id="GO:0044550">
    <property type="term" value="P:secondary metabolite biosynthetic process"/>
    <property type="evidence" value="ECO:0007669"/>
    <property type="project" value="TreeGrafter"/>
</dbReference>
<accession>A0A518VBD9</accession>
<evidence type="ECO:0000256" key="1">
    <source>
        <dbReference type="ARBA" id="ARBA00001957"/>
    </source>
</evidence>
<dbReference type="InterPro" id="IPR020459">
    <property type="entry name" value="AMP-binding"/>
</dbReference>
<dbReference type="PROSITE" id="PS50075">
    <property type="entry name" value="CARRIER"/>
    <property type="match status" value="1"/>
</dbReference>
<dbReference type="SUPFAM" id="SSF47336">
    <property type="entry name" value="ACP-like"/>
    <property type="match status" value="1"/>
</dbReference>
<feature type="domain" description="Carrier" evidence="9">
    <location>
        <begin position="788"/>
        <end position="862"/>
    </location>
</feature>
<dbReference type="GO" id="GO:0031177">
    <property type="term" value="F:phosphopantetheine binding"/>
    <property type="evidence" value="ECO:0007669"/>
    <property type="project" value="TreeGrafter"/>
</dbReference>
<dbReference type="InterPro" id="IPR025110">
    <property type="entry name" value="AMP-bd_C"/>
</dbReference>
<dbReference type="OrthoDB" id="9765680at2"/>
<dbReference type="InterPro" id="IPR001242">
    <property type="entry name" value="Condensation_dom"/>
</dbReference>
<dbReference type="Gene3D" id="2.30.38.10">
    <property type="entry name" value="Luciferase, Domain 3"/>
    <property type="match status" value="1"/>
</dbReference>
<protein>
    <submittedName>
        <fullName evidence="10">Amino acid adenylation domain-containing protein</fullName>
    </submittedName>
</protein>
<dbReference type="CDD" id="cd19534">
    <property type="entry name" value="E_NRPS"/>
    <property type="match status" value="1"/>
</dbReference>
<dbReference type="PROSITE" id="PS00012">
    <property type="entry name" value="PHOSPHOPANTETHEINE"/>
    <property type="match status" value="1"/>
</dbReference>
<evidence type="ECO:0000256" key="8">
    <source>
        <dbReference type="ARBA" id="ARBA00023268"/>
    </source>
</evidence>
<dbReference type="Gene3D" id="3.30.559.30">
    <property type="entry name" value="Nonribosomal peptide synthetase, condensation domain"/>
    <property type="match status" value="2"/>
</dbReference>
<dbReference type="SUPFAM" id="SSF52777">
    <property type="entry name" value="CoA-dependent acyltransferases"/>
    <property type="match status" value="3"/>
</dbReference>
<dbReference type="PANTHER" id="PTHR45527">
    <property type="entry name" value="NONRIBOSOMAL PEPTIDE SYNTHETASE"/>
    <property type="match status" value="1"/>
</dbReference>
<dbReference type="InterPro" id="IPR010060">
    <property type="entry name" value="NRPS_synth"/>
</dbReference>
<keyword evidence="4" id="KW-0597">Phosphoprotein</keyword>
<dbReference type="Pfam" id="PF00501">
    <property type="entry name" value="AMP-binding"/>
    <property type="match status" value="1"/>
</dbReference>
<dbReference type="InterPro" id="IPR010071">
    <property type="entry name" value="AA_adenyl_dom"/>
</dbReference>
<name>A0A518VBD9_BRELA</name>
<evidence type="ECO:0000256" key="6">
    <source>
        <dbReference type="ARBA" id="ARBA00022737"/>
    </source>
</evidence>
<dbReference type="InterPro" id="IPR020845">
    <property type="entry name" value="AMP-binding_CS"/>
</dbReference>
<dbReference type="Gene3D" id="3.40.50.980">
    <property type="match status" value="2"/>
</dbReference>
<dbReference type="Pfam" id="PF00550">
    <property type="entry name" value="PP-binding"/>
    <property type="match status" value="1"/>
</dbReference>
<keyword evidence="3" id="KW-0596">Phosphopantetheine</keyword>
<dbReference type="Gene3D" id="3.30.559.10">
    <property type="entry name" value="Chloramphenicol acetyltransferase-like domain"/>
    <property type="match status" value="1"/>
</dbReference>
<evidence type="ECO:0000313" key="10">
    <source>
        <dbReference type="EMBL" id="QDX94312.1"/>
    </source>
</evidence>
<keyword evidence="8" id="KW-0511">Multifunctional enzyme</keyword>
<evidence type="ECO:0000256" key="7">
    <source>
        <dbReference type="ARBA" id="ARBA00023194"/>
    </source>
</evidence>
<sequence>MDSITQNLLLSSGELEEERRYWLKKLDGAEQITIYPPDFSRGENKETGTMSIPFTFPDEVGEWIVQLVNGSEYGIYMVLLSGINCLLYKYTGYEDLIIGMPVFHNDATADLSPLLAIRTQMTSSDTFRTILNQVKQSVMEADQYQNIPMVKILDELALLTEDKRIPLFPVSVSLNNIHKDVHNNSDLLFRFHYSEEQLAGEVVYSKALFSSETMRQFIGHLCNVFATFMKSSSMPVAELQVMSKEECNQIICDFNRTERSFPREKTISEWWEVQVKKTPDRIAVVYKDQSLTYKEVDERANQLAHHLRRHDFVQADDCVGVMVERTEQAVISLLAVLKSGAAYVPIDPTYPTERIAYMMEDSRMKAVVTQSAYLYHLDHDNADDSQNISLVLLDQSQALIAQEPTTALESIHSADNLAYVIYTSGSTGNPKGVMVNHTNVGNFFMGMDESLQPKEGDTFLSVTTISFDISVLELLWTITRGIRLVLAEQQEDSFGGYDHYFDLPNVGSITMMQCTPSRLKLLLDAPSSQRLLQSLRILLVGGEAFPAQYVTELHTKTNARIFNMYGPTETTIWSAVYELPRQATKQSENITIGKPIANTQIYILDQHQKLVPIGVQGEICIAGEGVANGYLNRLELTQEKFVSNPYGATENEKMFKTGDIGKWLPDGNIQFLGRADHLVKIRGYRIELGEIENTLCQHPDISNAVVLAQPDHQGDMQLSAYLVWNQEAGSGTSSHEIREYLMQHLPVYMVPHFFIKISTLPLKPNGKIDRQALAKLARNDVSSTLFEAARDEEEEILTTVWKQVLGEDTISIHERFIDLGGDSIKAMKVVSELYKLGYKLQIKDLFEYPTIIELRPHVQPINHRANQDVVQGLVPLTPIQHWFFALSMEDRHHFNQSLMLSSESAIDYESLIKVLDELTIHHDALRMEYRQENSDVVQAIRDTTQSVYECRVVDLSSESKPETDVKNVIQSVCRELQASLDLWNGKLFKAALFHTAYGDHLFLTFHHLIVDTVSLRILLEDLELGYQLAVKNQPITFSDKTDSYLTWSQQLQEYVKTSELQNELAYWEKIKGNSFVSSGGIKGKMVENERLIGSLSASDTQLLLKEVHRTYNTQIYDILLTGLGMSLRSWMQMDKILIDVEGHGRHEWSDQLDITRTVGWFTTMYPILLDMRHHADLSTQIKEIKEHVKRIPNQGIGYGLLKYLGTDINKQTLSGDSQSILLFNYLGQMDTGIEDAVFQLSSIQPDRTISTANERTHNLIFTGMVQNGELTFWVEYDRNEFSRVTMQHLLETFLGQLQELIRHCTSKKTQEYTPSDFGDNNLSMSDLDDILSLLEE</sequence>
<dbReference type="CDD" id="cd05930">
    <property type="entry name" value="A_NRPS"/>
    <property type="match status" value="1"/>
</dbReference>
<keyword evidence="6" id="KW-0677">Repeat</keyword>
<dbReference type="GO" id="GO:0008610">
    <property type="term" value="P:lipid biosynthetic process"/>
    <property type="evidence" value="ECO:0007669"/>
    <property type="project" value="UniProtKB-ARBA"/>
</dbReference>
<dbReference type="PANTHER" id="PTHR45527:SF1">
    <property type="entry name" value="FATTY ACID SYNTHASE"/>
    <property type="match status" value="1"/>
</dbReference>
<evidence type="ECO:0000313" key="11">
    <source>
        <dbReference type="Proteomes" id="UP000319432"/>
    </source>
</evidence>
<dbReference type="Pfam" id="PF00668">
    <property type="entry name" value="Condensation"/>
    <property type="match status" value="2"/>
</dbReference>
<dbReference type="Gene3D" id="3.30.300.30">
    <property type="match status" value="1"/>
</dbReference>
<keyword evidence="7" id="KW-0045">Antibiotic biosynthesis</keyword>
<gene>
    <name evidence="10" type="ORF">EEL30_19720</name>
</gene>
<comment type="similarity">
    <text evidence="2">Belongs to the ATP-dependent AMP-binding enzyme family.</text>
</comment>
<dbReference type="InterPro" id="IPR006162">
    <property type="entry name" value="Ppantetheine_attach_site"/>
</dbReference>
<dbReference type="NCBIfam" id="TIGR01733">
    <property type="entry name" value="AA-adenyl-dom"/>
    <property type="match status" value="1"/>
</dbReference>
<keyword evidence="5" id="KW-0436">Ligase</keyword>
<evidence type="ECO:0000256" key="4">
    <source>
        <dbReference type="ARBA" id="ARBA00022553"/>
    </source>
</evidence>
<dbReference type="InterPro" id="IPR000873">
    <property type="entry name" value="AMP-dep_synth/lig_dom"/>
</dbReference>
<dbReference type="InterPro" id="IPR009081">
    <property type="entry name" value="PP-bd_ACP"/>
</dbReference>
<reference evidence="10 11" key="1">
    <citation type="submission" date="2018-11" db="EMBL/GenBank/DDBJ databases">
        <title>Phylogenetic determinants of toxin gene distribution in genomes of Brevibacillus laterosporus.</title>
        <authorList>
            <person name="Glare T.R."/>
            <person name="Durrant A."/>
            <person name="Berry C."/>
            <person name="Palma L."/>
            <person name="Ormskirk M."/>
            <person name="Cox M.O."/>
        </authorList>
    </citation>
    <scope>NUCLEOTIDE SEQUENCE [LARGE SCALE GENOMIC DNA]</scope>
    <source>
        <strain evidence="10 11">1821L</strain>
    </source>
</reference>